<dbReference type="EMBL" id="NDIQ01000001">
    <property type="protein sequence ID" value="PRT53868.1"/>
    <property type="molecule type" value="Genomic_DNA"/>
</dbReference>
<feature type="signal peptide" evidence="5">
    <location>
        <begin position="1"/>
        <end position="18"/>
    </location>
</feature>
<dbReference type="PANTHER" id="PTHR45856:SF25">
    <property type="entry name" value="FUNGAL LIPASE-LIKE DOMAIN-CONTAINING PROTEIN"/>
    <property type="match status" value="1"/>
</dbReference>
<dbReference type="InterPro" id="IPR051218">
    <property type="entry name" value="Sec_MonoDiacylglyc_Lipase"/>
</dbReference>
<feature type="domain" description="Fungal lipase-type" evidence="6">
    <location>
        <begin position="88"/>
        <end position="225"/>
    </location>
</feature>
<proteinExistence type="inferred from homology"/>
<evidence type="ECO:0000256" key="4">
    <source>
        <dbReference type="ARBA" id="ARBA00048461"/>
    </source>
</evidence>
<dbReference type="GO" id="GO:0006629">
    <property type="term" value="P:lipid metabolic process"/>
    <property type="evidence" value="ECO:0007669"/>
    <property type="project" value="InterPro"/>
</dbReference>
<evidence type="ECO:0000313" key="8">
    <source>
        <dbReference type="Proteomes" id="UP000238350"/>
    </source>
</evidence>
<dbReference type="AlphaFoldDB" id="A0A2T0FFU7"/>
<dbReference type="Gene3D" id="3.40.50.1820">
    <property type="entry name" value="alpha/beta hydrolase"/>
    <property type="match status" value="1"/>
</dbReference>
<comment type="catalytic activity">
    <reaction evidence="4">
        <text>a monoacylglycerol + H2O = glycerol + a fatty acid + H(+)</text>
        <dbReference type="Rhea" id="RHEA:15245"/>
        <dbReference type="ChEBI" id="CHEBI:15377"/>
        <dbReference type="ChEBI" id="CHEBI:15378"/>
        <dbReference type="ChEBI" id="CHEBI:17408"/>
        <dbReference type="ChEBI" id="CHEBI:17754"/>
        <dbReference type="ChEBI" id="CHEBI:28868"/>
    </reaction>
</comment>
<dbReference type="EC" id="3.1.1.3" evidence="1"/>
<gene>
    <name evidence="7" type="ORF">B9G98_01488</name>
</gene>
<dbReference type="PANTHER" id="PTHR45856">
    <property type="entry name" value="ALPHA/BETA-HYDROLASES SUPERFAMILY PROTEIN"/>
    <property type="match status" value="1"/>
</dbReference>
<evidence type="ECO:0000313" key="7">
    <source>
        <dbReference type="EMBL" id="PRT53868.1"/>
    </source>
</evidence>
<dbReference type="Proteomes" id="UP000238350">
    <property type="component" value="Unassembled WGS sequence"/>
</dbReference>
<organism evidence="7 8">
    <name type="scientific">Wickerhamiella sorbophila</name>
    <dbReference type="NCBI Taxonomy" id="45607"/>
    <lineage>
        <taxon>Eukaryota</taxon>
        <taxon>Fungi</taxon>
        <taxon>Dikarya</taxon>
        <taxon>Ascomycota</taxon>
        <taxon>Saccharomycotina</taxon>
        <taxon>Dipodascomycetes</taxon>
        <taxon>Dipodascales</taxon>
        <taxon>Trichomonascaceae</taxon>
        <taxon>Wickerhamiella</taxon>
    </lineage>
</organism>
<evidence type="ECO:0000256" key="5">
    <source>
        <dbReference type="SAM" id="SignalP"/>
    </source>
</evidence>
<name>A0A2T0FFU7_9ASCO</name>
<dbReference type="RefSeq" id="XP_024663814.1">
    <property type="nucleotide sequence ID" value="XM_024808046.1"/>
</dbReference>
<dbReference type="InterPro" id="IPR002921">
    <property type="entry name" value="Fungal_lipase-type"/>
</dbReference>
<dbReference type="SMR" id="A0A2T0FFU7"/>
<evidence type="ECO:0000256" key="3">
    <source>
        <dbReference type="ARBA" id="ARBA00047591"/>
    </source>
</evidence>
<dbReference type="CDD" id="cd00519">
    <property type="entry name" value="Lipase_3"/>
    <property type="match status" value="1"/>
</dbReference>
<dbReference type="InterPro" id="IPR029058">
    <property type="entry name" value="AB_hydrolase_fold"/>
</dbReference>
<dbReference type="GeneID" id="36515237"/>
<dbReference type="STRING" id="45607.A0A2T0FFU7"/>
<keyword evidence="5" id="KW-0732">Signal</keyword>
<comment type="similarity">
    <text evidence="2">Belongs to the AB hydrolase superfamily. Lipase family. Class 3 subfamily.</text>
</comment>
<protein>
    <recommendedName>
        <fullName evidence="1">triacylglycerol lipase</fullName>
        <ecNumber evidence="1">3.1.1.3</ecNumber>
    </recommendedName>
</protein>
<keyword evidence="8" id="KW-1185">Reference proteome</keyword>
<evidence type="ECO:0000259" key="6">
    <source>
        <dbReference type="Pfam" id="PF01764"/>
    </source>
</evidence>
<evidence type="ECO:0000256" key="2">
    <source>
        <dbReference type="ARBA" id="ARBA00043996"/>
    </source>
</evidence>
<accession>A0A2T0FFU7</accession>
<comment type="catalytic activity">
    <reaction evidence="3">
        <text>a diacylglycerol + H2O = a monoacylglycerol + a fatty acid + H(+)</text>
        <dbReference type="Rhea" id="RHEA:32731"/>
        <dbReference type="ChEBI" id="CHEBI:15377"/>
        <dbReference type="ChEBI" id="CHEBI:15378"/>
        <dbReference type="ChEBI" id="CHEBI:17408"/>
        <dbReference type="ChEBI" id="CHEBI:18035"/>
        <dbReference type="ChEBI" id="CHEBI:28868"/>
    </reaction>
</comment>
<dbReference type="OrthoDB" id="406844at2759"/>
<dbReference type="Pfam" id="PF01764">
    <property type="entry name" value="Lipase_3"/>
    <property type="match status" value="1"/>
</dbReference>
<feature type="chain" id="PRO_5015547513" description="triacylglycerol lipase" evidence="5">
    <location>
        <begin position="19"/>
        <end position="308"/>
    </location>
</feature>
<evidence type="ECO:0000256" key="1">
    <source>
        <dbReference type="ARBA" id="ARBA00013279"/>
    </source>
</evidence>
<dbReference type="SUPFAM" id="SSF53474">
    <property type="entry name" value="alpha/beta-Hydrolases"/>
    <property type="match status" value="1"/>
</dbReference>
<sequence>MVLSALCAWLALAASALAFAFPPPTNDLPFDLSLLQHAAAACQDTYCTSTWNYPGLEIDDMTLLESISLPEDEQRATIFHSKSQGIIVAYQGTNLSSVDSVTHDVTFWQVSPKAELGLSGDAKVFYGFQDQWYKSWNAVQSALAKAIGQFPGEKIVVTGHSMGASMAQLAALAIEKSLGKVSAVISFEPPRTGNPSYAKEFDKIFSGRYTGTVNGNDWVPSVPPRSFNYKHPSGMIWINPPNSTTYTFYPDSEDPRGPDSQIPGFINIPALLDGDWNELIFWGNHQGRLFGVDMLTVLGNCPPNFPQS</sequence>
<dbReference type="GO" id="GO:0004806">
    <property type="term" value="F:triacylglycerol lipase activity"/>
    <property type="evidence" value="ECO:0007669"/>
    <property type="project" value="UniProtKB-EC"/>
</dbReference>
<reference evidence="7 8" key="1">
    <citation type="submission" date="2017-04" db="EMBL/GenBank/DDBJ databases">
        <title>Genome sequencing of [Candida] sorbophila.</title>
        <authorList>
            <person name="Ahn J.O."/>
        </authorList>
    </citation>
    <scope>NUCLEOTIDE SEQUENCE [LARGE SCALE GENOMIC DNA]</scope>
    <source>
        <strain evidence="7 8">DS02</strain>
    </source>
</reference>
<comment type="caution">
    <text evidence="7">The sequence shown here is derived from an EMBL/GenBank/DDBJ whole genome shotgun (WGS) entry which is preliminary data.</text>
</comment>